<keyword evidence="3" id="KW-1185">Reference proteome</keyword>
<name>A0ABX3A4K0_9GAMM</name>
<evidence type="ECO:0000313" key="3">
    <source>
        <dbReference type="Proteomes" id="UP000094329"/>
    </source>
</evidence>
<comment type="caution">
    <text evidence="2">The sequence shown here is derived from an EMBL/GenBank/DDBJ whole genome shotgun (WGS) entry which is preliminary data.</text>
</comment>
<sequence length="128" mass="14231">MAEQNVQGELELLLHTQVTDYASEWMSGYEAAQEELPETDNPHDSSDKTAFTAWTEGWWAGFYNEPPLYQKNAPVDTVSAARSQAANENWVESNDEESQEPGFEKALLGVGFAFACVVCYELVVTMVA</sequence>
<feature type="region of interest" description="Disordered" evidence="1">
    <location>
        <begin position="29"/>
        <end position="48"/>
    </location>
</feature>
<gene>
    <name evidence="2" type="ORF">BGC07_06170</name>
</gene>
<protein>
    <recommendedName>
        <fullName evidence="4">Transmission trait enhancer LetE</fullName>
    </recommendedName>
</protein>
<evidence type="ECO:0000313" key="2">
    <source>
        <dbReference type="EMBL" id="ODN42591.1"/>
    </source>
</evidence>
<dbReference type="Proteomes" id="UP000094329">
    <property type="component" value="Unassembled WGS sequence"/>
</dbReference>
<evidence type="ECO:0000256" key="1">
    <source>
        <dbReference type="SAM" id="MobiDB-lite"/>
    </source>
</evidence>
<accession>A0ABX3A4K0</accession>
<evidence type="ECO:0008006" key="4">
    <source>
        <dbReference type="Google" id="ProtNLM"/>
    </source>
</evidence>
<reference evidence="2 3" key="1">
    <citation type="submission" date="2016-08" db="EMBL/GenBank/DDBJ databases">
        <title>Draft genome sequence of Candidatus Piscirickettsia litoralis, from seawater.</title>
        <authorList>
            <person name="Wan X."/>
            <person name="Lee A.J."/>
            <person name="Hou S."/>
            <person name="Donachie S.P."/>
        </authorList>
    </citation>
    <scope>NUCLEOTIDE SEQUENCE [LARGE SCALE GENOMIC DNA]</scope>
    <source>
        <strain evidence="2 3">Y2</strain>
    </source>
</reference>
<dbReference type="EMBL" id="MDTU01000001">
    <property type="protein sequence ID" value="ODN42591.1"/>
    <property type="molecule type" value="Genomic_DNA"/>
</dbReference>
<organism evidence="2 3">
    <name type="scientific">Piscirickettsia litoralis</name>
    <dbReference type="NCBI Taxonomy" id="1891921"/>
    <lineage>
        <taxon>Bacteria</taxon>
        <taxon>Pseudomonadati</taxon>
        <taxon>Pseudomonadota</taxon>
        <taxon>Gammaproteobacteria</taxon>
        <taxon>Thiotrichales</taxon>
        <taxon>Piscirickettsiaceae</taxon>
        <taxon>Piscirickettsia</taxon>
    </lineage>
</organism>
<proteinExistence type="predicted"/>